<organism evidence="2">
    <name type="scientific">hydrothermal vent metagenome</name>
    <dbReference type="NCBI Taxonomy" id="652676"/>
    <lineage>
        <taxon>unclassified sequences</taxon>
        <taxon>metagenomes</taxon>
        <taxon>ecological metagenomes</taxon>
    </lineage>
</organism>
<dbReference type="AlphaFoldDB" id="A0A1W1CCY1"/>
<proteinExistence type="predicted"/>
<keyword evidence="1" id="KW-0812">Transmembrane</keyword>
<evidence type="ECO:0000256" key="1">
    <source>
        <dbReference type="SAM" id="Phobius"/>
    </source>
</evidence>
<feature type="transmembrane region" description="Helical" evidence="1">
    <location>
        <begin position="104"/>
        <end position="129"/>
    </location>
</feature>
<sequence>MLDETIKSIADTKISASGILLTGSSATLTYGVMTVSYQDLILGFAGFLLSVFSFYYAYTHETEEKNRHQILSEMFRHLIFGTFAFPAMYSFMVLKFNLSFSINIFIAVVISYSIMRFVDVGLSGALAFLKAWLKDK</sequence>
<accession>A0A1W1CCY1</accession>
<evidence type="ECO:0000313" key="2">
    <source>
        <dbReference type="EMBL" id="SFV63562.1"/>
    </source>
</evidence>
<protein>
    <submittedName>
        <fullName evidence="2">Uncharacterized protein</fullName>
    </submittedName>
</protein>
<name>A0A1W1CCY1_9ZZZZ</name>
<gene>
    <name evidence="2" type="ORF">MNB_SV-14-1028</name>
</gene>
<keyword evidence="1" id="KW-0472">Membrane</keyword>
<feature type="transmembrane region" description="Helical" evidence="1">
    <location>
        <begin position="78"/>
        <end position="98"/>
    </location>
</feature>
<dbReference type="EMBL" id="FPHN01000154">
    <property type="protein sequence ID" value="SFV63562.1"/>
    <property type="molecule type" value="Genomic_DNA"/>
</dbReference>
<feature type="transmembrane region" description="Helical" evidence="1">
    <location>
        <begin position="40"/>
        <end position="58"/>
    </location>
</feature>
<reference evidence="2" key="1">
    <citation type="submission" date="2016-10" db="EMBL/GenBank/DDBJ databases">
        <authorList>
            <person name="de Groot N.N."/>
        </authorList>
    </citation>
    <scope>NUCLEOTIDE SEQUENCE</scope>
</reference>
<keyword evidence="1" id="KW-1133">Transmembrane helix</keyword>